<proteinExistence type="predicted"/>
<gene>
    <name evidence="1" type="ORF">H6G03_02200</name>
</gene>
<name>A0A926ZES3_9CYAN</name>
<dbReference type="Proteomes" id="UP000641646">
    <property type="component" value="Unassembled WGS sequence"/>
</dbReference>
<evidence type="ECO:0000313" key="1">
    <source>
        <dbReference type="EMBL" id="MBD2179934.1"/>
    </source>
</evidence>
<reference evidence="1" key="1">
    <citation type="journal article" date="2015" name="ISME J.">
        <title>Draft Genome Sequence of Streptomyces incarnatus NRRL8089, which Produces the Nucleoside Antibiotic Sinefungin.</title>
        <authorList>
            <person name="Oshima K."/>
            <person name="Hattori M."/>
            <person name="Shimizu H."/>
            <person name="Fukuda K."/>
            <person name="Nemoto M."/>
            <person name="Inagaki K."/>
            <person name="Tamura T."/>
        </authorList>
    </citation>
    <scope>NUCLEOTIDE SEQUENCE</scope>
    <source>
        <strain evidence="1">FACHB-1375</strain>
    </source>
</reference>
<accession>A0A926ZES3</accession>
<dbReference type="EMBL" id="JACJPW010000003">
    <property type="protein sequence ID" value="MBD2179934.1"/>
    <property type="molecule type" value="Genomic_DNA"/>
</dbReference>
<organism evidence="1 2">
    <name type="scientific">Aerosakkonema funiforme FACHB-1375</name>
    <dbReference type="NCBI Taxonomy" id="2949571"/>
    <lineage>
        <taxon>Bacteria</taxon>
        <taxon>Bacillati</taxon>
        <taxon>Cyanobacteriota</taxon>
        <taxon>Cyanophyceae</taxon>
        <taxon>Oscillatoriophycideae</taxon>
        <taxon>Aerosakkonematales</taxon>
        <taxon>Aerosakkonemataceae</taxon>
        <taxon>Aerosakkonema</taxon>
    </lineage>
</organism>
<evidence type="ECO:0000313" key="2">
    <source>
        <dbReference type="Proteomes" id="UP000641646"/>
    </source>
</evidence>
<sequence>MKAFLNILVVALVATAPQLGGCSRASSGNDVGRGNLPAAQAQAKVDEALVPVALPNLAVVSLKNGDKIDGKVAEIDTKSQKLLIQGEKTTPYSLSQVEKIEFSKNAVVYKTDGRQVVRGDGVAAAGVQQIWKPLQLDDFHLQQGKGEVKLKPPVVDKDELKGILAVSKNRSFVVDEIQFDWQNRTMAIKATPY</sequence>
<protein>
    <submittedName>
        <fullName evidence="1">Uncharacterized protein</fullName>
    </submittedName>
</protein>
<dbReference type="RefSeq" id="WP_190461618.1">
    <property type="nucleotide sequence ID" value="NZ_JACJPW010000003.1"/>
</dbReference>
<reference evidence="1" key="2">
    <citation type="submission" date="2020-08" db="EMBL/GenBank/DDBJ databases">
        <authorList>
            <person name="Chen M."/>
            <person name="Teng W."/>
            <person name="Zhao L."/>
            <person name="Hu C."/>
            <person name="Zhou Y."/>
            <person name="Han B."/>
            <person name="Song L."/>
            <person name="Shu W."/>
        </authorList>
    </citation>
    <scope>NUCLEOTIDE SEQUENCE</scope>
    <source>
        <strain evidence="1">FACHB-1375</strain>
    </source>
</reference>
<comment type="caution">
    <text evidence="1">The sequence shown here is derived from an EMBL/GenBank/DDBJ whole genome shotgun (WGS) entry which is preliminary data.</text>
</comment>
<dbReference type="AlphaFoldDB" id="A0A926ZES3"/>
<keyword evidence="2" id="KW-1185">Reference proteome</keyword>